<reference evidence="4 5" key="1">
    <citation type="submission" date="2024-10" db="EMBL/GenBank/DDBJ databases">
        <title>Updated reference genomes for cyclostephanoid diatoms.</title>
        <authorList>
            <person name="Roberts W.R."/>
            <person name="Alverson A.J."/>
        </authorList>
    </citation>
    <scope>NUCLEOTIDE SEQUENCE [LARGE SCALE GENOMIC DNA]</scope>
    <source>
        <strain evidence="4 5">AJA010-31</strain>
    </source>
</reference>
<proteinExistence type="predicted"/>
<dbReference type="Proteomes" id="UP001530400">
    <property type="component" value="Unassembled WGS sequence"/>
</dbReference>
<feature type="region of interest" description="Disordered" evidence="2">
    <location>
        <begin position="686"/>
        <end position="735"/>
    </location>
</feature>
<evidence type="ECO:0000256" key="1">
    <source>
        <dbReference type="SAM" id="Coils"/>
    </source>
</evidence>
<sequence>MYDYEAISSVSSEDEFIPPPPPPPRILLLRGSCLSKVFEFLDERDKAGAVQSCKLFRDALNEFEEVDLNCVDQHMNMPEHEDNLLAPPAPSSESPETHRNKFIITVPPGKLGIRLENKPTKLGTIVTLVGDGSPLEGKIFVGDLIVKVNGVDVERMDTYGILEVFQQYQNEERSITFIRPNPGSVATADNSTVSAADIMTPAIDNRKAARENLSFPREICEPVSLSSPEQPEHFVDENGNTVDTTDELNVTSICSNQSKTIIRTNSATPTTPFNELNQMPSNDSDLQLESLDLNSYESFNVSPLTPAVSPGMSSIDRPIISRFLEKRISDAIPFDELDANARLPDFPAATVEPVPFVVPETTEIEAGETLTNLGSVAYAYEDDDTITSATSSYYSSLGTDDTSYMEEQAGYLSQFADAAMFGDVTLFTSLVNEIIDSAKHAAKLVVTEKGDAIDDQGPIKIGDNYYTHQEAIKKWKKARDKLKESKYQENDEKLQRKLEKAAMDAAQLMAATKTFDLAARRSGHHMEKKEGRRAVKKALAEMNDASEEELEKIRSLTGATTWEREELEMMRSRETEKQKKEEAAKDPSMSIHQLISQFSLFDFSLGDAEVDDVQEVDHDDVDDNEHTHNQSNTKPAKTRFGILKEPSETPTDDQSGTAGRQHLDQGMVEEANLKKQRFQYLTLSMEEEEEEEPFDCIADSGSNISDGSARDRAKETDEMATSSGSGDADKRDNKANIEKQNAITLEDGLETMDVFSSQSVQACESNSDDDRELEWATMEPLQRNAAIRAASPSLSVQSRSLTNPSPATATSFTSSIANMTNATNASSVAMTYASSITELAGCARNKGEMEPSVSTKQSDDCSMSSSLDDFGSLEGDIEIDQEQPNDLENVDPKKQQDADLVENVQIEQPGFKCMSTEGAAQSVGSDSSNDTTASSTKDNSSAASEESDEGRGVEVESFYSGDQSGTTSYTGTTTSESAFSSSHSCALTNATPKRTIDHPTTILEEAVCFLLEACQGDLSECPSAYSKYTRDSMGSEYGTEIIFNPPVANRLQPERIVSERKPRIASKQSKGVVTPSPTKKSKSSSLNKGKRMNPLKLITKSQSTKKTSSSLKKSTVVARQTTPTQELVVSTTVLARPLSPASARPPTPKGLKMGFGVMRSRSAG</sequence>
<evidence type="ECO:0000256" key="2">
    <source>
        <dbReference type="SAM" id="MobiDB-lite"/>
    </source>
</evidence>
<gene>
    <name evidence="4" type="ORF">ACHAWO_005289</name>
</gene>
<protein>
    <recommendedName>
        <fullName evidence="3">PDZ domain-containing protein</fullName>
    </recommendedName>
</protein>
<feature type="compositionally biased region" description="Low complexity" evidence="2">
    <location>
        <begin position="960"/>
        <end position="984"/>
    </location>
</feature>
<dbReference type="EMBL" id="JALLPJ020000803">
    <property type="protein sequence ID" value="KAL3782514.1"/>
    <property type="molecule type" value="Genomic_DNA"/>
</dbReference>
<feature type="region of interest" description="Disordered" evidence="2">
    <location>
        <begin position="916"/>
        <end position="984"/>
    </location>
</feature>
<feature type="compositionally biased region" description="Low complexity" evidence="2">
    <location>
        <begin position="925"/>
        <end position="944"/>
    </location>
</feature>
<feature type="compositionally biased region" description="Basic and acidic residues" evidence="2">
    <location>
        <begin position="569"/>
        <end position="585"/>
    </location>
</feature>
<dbReference type="InterPro" id="IPR036034">
    <property type="entry name" value="PDZ_sf"/>
</dbReference>
<evidence type="ECO:0000313" key="4">
    <source>
        <dbReference type="EMBL" id="KAL3782514.1"/>
    </source>
</evidence>
<dbReference type="Gene3D" id="2.30.42.10">
    <property type="match status" value="1"/>
</dbReference>
<feature type="region of interest" description="Disordered" evidence="2">
    <location>
        <begin position="789"/>
        <end position="808"/>
    </location>
</feature>
<feature type="compositionally biased region" description="Low complexity" evidence="2">
    <location>
        <begin position="860"/>
        <end position="869"/>
    </location>
</feature>
<dbReference type="AlphaFoldDB" id="A0ABD3P2M6"/>
<feature type="region of interest" description="Disordered" evidence="2">
    <location>
        <begin position="1137"/>
        <end position="1164"/>
    </location>
</feature>
<dbReference type="InterPro" id="IPR001478">
    <property type="entry name" value="PDZ"/>
</dbReference>
<organism evidence="4 5">
    <name type="scientific">Cyclotella atomus</name>
    <dbReference type="NCBI Taxonomy" id="382360"/>
    <lineage>
        <taxon>Eukaryota</taxon>
        <taxon>Sar</taxon>
        <taxon>Stramenopiles</taxon>
        <taxon>Ochrophyta</taxon>
        <taxon>Bacillariophyta</taxon>
        <taxon>Coscinodiscophyceae</taxon>
        <taxon>Thalassiosirophycidae</taxon>
        <taxon>Stephanodiscales</taxon>
        <taxon>Stephanodiscaceae</taxon>
        <taxon>Cyclotella</taxon>
    </lineage>
</organism>
<feature type="domain" description="PDZ" evidence="3">
    <location>
        <begin position="109"/>
        <end position="156"/>
    </location>
</feature>
<feature type="compositionally biased region" description="Low complexity" evidence="2">
    <location>
        <begin position="1095"/>
        <end position="1115"/>
    </location>
</feature>
<dbReference type="PROSITE" id="PS50106">
    <property type="entry name" value="PDZ"/>
    <property type="match status" value="1"/>
</dbReference>
<feature type="compositionally biased region" description="Polar residues" evidence="2">
    <location>
        <begin position="648"/>
        <end position="658"/>
    </location>
</feature>
<feature type="region of interest" description="Disordered" evidence="2">
    <location>
        <begin position="1058"/>
        <end position="1122"/>
    </location>
</feature>
<evidence type="ECO:0000259" key="3">
    <source>
        <dbReference type="PROSITE" id="PS50106"/>
    </source>
</evidence>
<feature type="region of interest" description="Disordered" evidence="2">
    <location>
        <begin position="223"/>
        <end position="242"/>
    </location>
</feature>
<keyword evidence="1" id="KW-0175">Coiled coil</keyword>
<accession>A0ABD3P2M6</accession>
<dbReference type="SMART" id="SM00228">
    <property type="entry name" value="PDZ"/>
    <property type="match status" value="1"/>
</dbReference>
<dbReference type="SUPFAM" id="SSF50156">
    <property type="entry name" value="PDZ domain-like"/>
    <property type="match status" value="1"/>
</dbReference>
<evidence type="ECO:0000313" key="5">
    <source>
        <dbReference type="Proteomes" id="UP001530400"/>
    </source>
</evidence>
<feature type="compositionally biased region" description="Polar residues" evidence="2">
    <location>
        <begin position="792"/>
        <end position="801"/>
    </location>
</feature>
<feature type="region of interest" description="Disordered" evidence="2">
    <location>
        <begin position="569"/>
        <end position="588"/>
    </location>
</feature>
<feature type="compositionally biased region" description="Basic and acidic residues" evidence="2">
    <location>
        <begin position="708"/>
        <end position="717"/>
    </location>
</feature>
<name>A0ABD3P2M6_9STRA</name>
<feature type="region of interest" description="Disordered" evidence="2">
    <location>
        <begin position="619"/>
        <end position="660"/>
    </location>
</feature>
<comment type="caution">
    <text evidence="4">The sequence shown here is derived from an EMBL/GenBank/DDBJ whole genome shotgun (WGS) entry which is preliminary data.</text>
</comment>
<feature type="region of interest" description="Disordered" evidence="2">
    <location>
        <begin position="847"/>
        <end position="871"/>
    </location>
</feature>
<dbReference type="Pfam" id="PF00595">
    <property type="entry name" value="PDZ"/>
    <property type="match status" value="1"/>
</dbReference>
<keyword evidence="5" id="KW-1185">Reference proteome</keyword>
<feature type="coiled-coil region" evidence="1">
    <location>
        <begin position="528"/>
        <end position="556"/>
    </location>
</feature>